<dbReference type="OrthoDB" id="3800557at2759"/>
<dbReference type="EMBL" id="KZ805303">
    <property type="protein sequence ID" value="PVI07653.1"/>
    <property type="molecule type" value="Genomic_DNA"/>
</dbReference>
<proteinExistence type="predicted"/>
<feature type="compositionally biased region" description="Low complexity" evidence="1">
    <location>
        <begin position="1"/>
        <end position="12"/>
    </location>
</feature>
<dbReference type="AlphaFoldDB" id="A0A2V1EAU5"/>
<feature type="region of interest" description="Disordered" evidence="1">
    <location>
        <begin position="94"/>
        <end position="140"/>
    </location>
</feature>
<organism evidence="2 3">
    <name type="scientific">Periconia macrospinosa</name>
    <dbReference type="NCBI Taxonomy" id="97972"/>
    <lineage>
        <taxon>Eukaryota</taxon>
        <taxon>Fungi</taxon>
        <taxon>Dikarya</taxon>
        <taxon>Ascomycota</taxon>
        <taxon>Pezizomycotina</taxon>
        <taxon>Dothideomycetes</taxon>
        <taxon>Pleosporomycetidae</taxon>
        <taxon>Pleosporales</taxon>
        <taxon>Massarineae</taxon>
        <taxon>Periconiaceae</taxon>
        <taxon>Periconia</taxon>
    </lineage>
</organism>
<protein>
    <submittedName>
        <fullName evidence="2">Uncharacterized protein</fullName>
    </submittedName>
</protein>
<gene>
    <name evidence="2" type="ORF">DM02DRAFT_723411</name>
</gene>
<feature type="region of interest" description="Disordered" evidence="1">
    <location>
        <begin position="1"/>
        <end position="47"/>
    </location>
</feature>
<sequence length="382" mass="42676">MPIINKKPSLPKMSKKKRLSTDLIPPLPSSPLPPEPSLSPSITPPTHYLTQWESNVVRLAKKERSKATFTAEIVQTNLEYGPRCKLPENIRTFKLEDPIRSGDDDDDTATVKKSSTSSPVTARVRPRSEGSPVDPETPSRALLIPQSLFAKSTEPVSPMGNAWSGEHFWEPSFSPKSPEDIAFKPEEKDPPSPFRPSSPRDCVAYQEILDTVDAVANGIRSEYGAEAEAEASLRVLEAAAEEYDTYYSLPQPHQTLARLDVDKKKRFYFDLPAAGRRLMWATKVYDDVRLPPSAPSSVVDDSGDEAEYNTMLKSINEELEDGKRPTFTDVADPLSPLARMRPRGEERRLKGRAPSIDELMVLGRGLRRMGLEVDEVKEEDME</sequence>
<evidence type="ECO:0000313" key="2">
    <source>
        <dbReference type="EMBL" id="PVI07653.1"/>
    </source>
</evidence>
<feature type="compositionally biased region" description="Pro residues" evidence="1">
    <location>
        <begin position="25"/>
        <end position="37"/>
    </location>
</feature>
<evidence type="ECO:0000313" key="3">
    <source>
        <dbReference type="Proteomes" id="UP000244855"/>
    </source>
</evidence>
<evidence type="ECO:0000256" key="1">
    <source>
        <dbReference type="SAM" id="MobiDB-lite"/>
    </source>
</evidence>
<feature type="compositionally biased region" description="Low complexity" evidence="1">
    <location>
        <begin position="111"/>
        <end position="122"/>
    </location>
</feature>
<feature type="region of interest" description="Disordered" evidence="1">
    <location>
        <begin position="161"/>
        <end position="198"/>
    </location>
</feature>
<dbReference type="Proteomes" id="UP000244855">
    <property type="component" value="Unassembled WGS sequence"/>
</dbReference>
<keyword evidence="3" id="KW-1185">Reference proteome</keyword>
<reference evidence="2 3" key="1">
    <citation type="journal article" date="2018" name="Sci. Rep.">
        <title>Comparative genomics provides insights into the lifestyle and reveals functional heterogeneity of dark septate endophytic fungi.</title>
        <authorList>
            <person name="Knapp D.G."/>
            <person name="Nemeth J.B."/>
            <person name="Barry K."/>
            <person name="Hainaut M."/>
            <person name="Henrissat B."/>
            <person name="Johnson J."/>
            <person name="Kuo A."/>
            <person name="Lim J.H.P."/>
            <person name="Lipzen A."/>
            <person name="Nolan M."/>
            <person name="Ohm R.A."/>
            <person name="Tamas L."/>
            <person name="Grigoriev I.V."/>
            <person name="Spatafora J.W."/>
            <person name="Nagy L.G."/>
            <person name="Kovacs G.M."/>
        </authorList>
    </citation>
    <scope>NUCLEOTIDE SEQUENCE [LARGE SCALE GENOMIC DNA]</scope>
    <source>
        <strain evidence="2 3">DSE2036</strain>
    </source>
</reference>
<accession>A0A2V1EAU5</accession>
<feature type="compositionally biased region" description="Basic and acidic residues" evidence="1">
    <location>
        <begin position="177"/>
        <end position="190"/>
    </location>
</feature>
<name>A0A2V1EAU5_9PLEO</name>